<dbReference type="InterPro" id="IPR006094">
    <property type="entry name" value="Oxid_FAD_bind_N"/>
</dbReference>
<evidence type="ECO:0000313" key="6">
    <source>
        <dbReference type="EMBL" id="MBB4011264.1"/>
    </source>
</evidence>
<dbReference type="AlphaFoldDB" id="A0A840BGE6"/>
<dbReference type="InterPro" id="IPR051914">
    <property type="entry name" value="FAD-linked_OxidoTrans_Type4"/>
</dbReference>
<comment type="caution">
    <text evidence="6">The sequence shown here is derived from an EMBL/GenBank/DDBJ whole genome shotgun (WGS) entry which is preliminary data.</text>
</comment>
<dbReference type="GO" id="GO:0071949">
    <property type="term" value="F:FAD binding"/>
    <property type="evidence" value="ECO:0007669"/>
    <property type="project" value="InterPro"/>
</dbReference>
<evidence type="ECO:0000256" key="1">
    <source>
        <dbReference type="ARBA" id="ARBA00001974"/>
    </source>
</evidence>
<comment type="cofactor">
    <cofactor evidence="1">
        <name>FAD</name>
        <dbReference type="ChEBI" id="CHEBI:57692"/>
    </cofactor>
</comment>
<dbReference type="EC" id="1.1.3.15" evidence="6"/>
<organism evidence="6 7">
    <name type="scientific">Niveibacterium umoris</name>
    <dbReference type="NCBI Taxonomy" id="1193620"/>
    <lineage>
        <taxon>Bacteria</taxon>
        <taxon>Pseudomonadati</taxon>
        <taxon>Pseudomonadota</taxon>
        <taxon>Betaproteobacteria</taxon>
        <taxon>Rhodocyclales</taxon>
        <taxon>Rhodocyclaceae</taxon>
        <taxon>Niveibacterium</taxon>
    </lineage>
</organism>
<evidence type="ECO:0000259" key="5">
    <source>
        <dbReference type="PROSITE" id="PS51387"/>
    </source>
</evidence>
<dbReference type="SUPFAM" id="SSF56176">
    <property type="entry name" value="FAD-binding/transporter-associated domain-like"/>
    <property type="match status" value="1"/>
</dbReference>
<feature type="domain" description="FAD-binding PCMH-type" evidence="5">
    <location>
        <begin position="75"/>
        <end position="253"/>
    </location>
</feature>
<dbReference type="GO" id="GO:0003973">
    <property type="term" value="F:(S)-2-hydroxy-acid oxidase activity"/>
    <property type="evidence" value="ECO:0007669"/>
    <property type="project" value="UniProtKB-EC"/>
</dbReference>
<proteinExistence type="predicted"/>
<keyword evidence="2" id="KW-0285">Flavoprotein</keyword>
<evidence type="ECO:0000256" key="3">
    <source>
        <dbReference type="ARBA" id="ARBA00022827"/>
    </source>
</evidence>
<dbReference type="InterPro" id="IPR016166">
    <property type="entry name" value="FAD-bd_PCMH"/>
</dbReference>
<dbReference type="PANTHER" id="PTHR42934:SF1">
    <property type="entry name" value="GLYCOLATE OXIDASE SUBUNIT GLCD"/>
    <property type="match status" value="1"/>
</dbReference>
<dbReference type="InterPro" id="IPR016164">
    <property type="entry name" value="FAD-linked_Oxase-like_C"/>
</dbReference>
<dbReference type="InterPro" id="IPR036318">
    <property type="entry name" value="FAD-bd_PCMH-like_sf"/>
</dbReference>
<name>A0A840BGE6_9RHOO</name>
<dbReference type="InterPro" id="IPR004113">
    <property type="entry name" value="FAD-bd_oxidored_4_C"/>
</dbReference>
<keyword evidence="3" id="KW-0274">FAD</keyword>
<protein>
    <submittedName>
        <fullName evidence="6">Glycolate oxidase</fullName>
        <ecNumber evidence="6">1.1.3.15</ecNumber>
    </submittedName>
</protein>
<sequence>MPHMITSSRLLAASTCNWTRAMNELGRFTGEREQDFSGVDRAALLAALAQILPGDCVLSELEDLRPWECDGLAAMRQLPLVVVLPEDESQVIAVVKVCSALGVPVVARGAGTGLSGGAMPHGQGVLLAMTKFRNIVSIDPLARIAVVQPGVRNKAISEAAQPYGLYYAPDPSSQIACSIGGNVAENAGGVHCLKYGLTVNNLMRVRAVTIAGDVVEFGNHALDAPGFDLLALITGSEGMLAVITEISVRLLPTPQLARCLLATFQDVVLAGEAVAQIIAAGIIPAGLEMMDQAAIIAVEGFVHAGYPLDVAAILLVECDGTPEEVAEEIERVTAILSAAGARELRVSRDEDERLRFWAGRKAAFPAAGRISPDYYCMDGTIPRRRLGEMLAAIAEMERKYALRCMNVFHAGDGNLHPLILFDANVAGEQARAEAFGAEILELSVQLGGAISGEHGVGIEKIGQMCAQFDDAELRMFHRIKAAFDPDGLLNPGKAVPALNRCAEAGWMHVSNGRIPHPELERF</sequence>
<accession>A0A840BGE6</accession>
<evidence type="ECO:0000256" key="2">
    <source>
        <dbReference type="ARBA" id="ARBA00022630"/>
    </source>
</evidence>
<dbReference type="InterPro" id="IPR016169">
    <property type="entry name" value="FAD-bd_PCMH_sub2"/>
</dbReference>
<dbReference type="EMBL" id="JACIET010000001">
    <property type="protein sequence ID" value="MBB4011264.1"/>
    <property type="molecule type" value="Genomic_DNA"/>
</dbReference>
<dbReference type="PROSITE" id="PS51387">
    <property type="entry name" value="FAD_PCMH"/>
    <property type="match status" value="1"/>
</dbReference>
<dbReference type="Pfam" id="PF02913">
    <property type="entry name" value="FAD-oxidase_C"/>
    <property type="match status" value="1"/>
</dbReference>
<keyword evidence="4 6" id="KW-0560">Oxidoreductase</keyword>
<gene>
    <name evidence="6" type="ORF">GGR36_000572</name>
</gene>
<dbReference type="InterPro" id="IPR016171">
    <property type="entry name" value="Vanillyl_alc_oxidase_C-sub2"/>
</dbReference>
<dbReference type="Gene3D" id="3.30.465.10">
    <property type="match status" value="1"/>
</dbReference>
<dbReference type="Gene3D" id="3.30.70.2740">
    <property type="match status" value="1"/>
</dbReference>
<evidence type="ECO:0000256" key="4">
    <source>
        <dbReference type="ARBA" id="ARBA00023002"/>
    </source>
</evidence>
<dbReference type="Pfam" id="PF01565">
    <property type="entry name" value="FAD_binding_4"/>
    <property type="match status" value="1"/>
</dbReference>
<dbReference type="PANTHER" id="PTHR42934">
    <property type="entry name" value="GLYCOLATE OXIDASE SUBUNIT GLCD"/>
    <property type="match status" value="1"/>
</dbReference>
<keyword evidence="7" id="KW-1185">Reference proteome</keyword>
<evidence type="ECO:0000313" key="7">
    <source>
        <dbReference type="Proteomes" id="UP000561045"/>
    </source>
</evidence>
<dbReference type="Proteomes" id="UP000561045">
    <property type="component" value="Unassembled WGS sequence"/>
</dbReference>
<reference evidence="6 7" key="1">
    <citation type="submission" date="2020-08" db="EMBL/GenBank/DDBJ databases">
        <title>Genomic Encyclopedia of Type Strains, Phase IV (KMG-IV): sequencing the most valuable type-strain genomes for metagenomic binning, comparative biology and taxonomic classification.</title>
        <authorList>
            <person name="Goeker M."/>
        </authorList>
    </citation>
    <scope>NUCLEOTIDE SEQUENCE [LARGE SCALE GENOMIC DNA]</scope>
    <source>
        <strain evidence="6 7">DSM 106739</strain>
    </source>
</reference>
<dbReference type="Gene3D" id="1.10.45.10">
    <property type="entry name" value="Vanillyl-alcohol Oxidase, Chain A, domain 4"/>
    <property type="match status" value="1"/>
</dbReference>
<dbReference type="SUPFAM" id="SSF55103">
    <property type="entry name" value="FAD-linked oxidases, C-terminal domain"/>
    <property type="match status" value="1"/>
</dbReference>